<dbReference type="PANTHER" id="PTHR38011:SF7">
    <property type="entry name" value="2,5-DIAMINO-6-RIBOSYLAMINO-4(3H)-PYRIMIDINONE 5'-PHOSPHATE REDUCTASE"/>
    <property type="match status" value="1"/>
</dbReference>
<dbReference type="InterPro" id="IPR024072">
    <property type="entry name" value="DHFR-like_dom_sf"/>
</dbReference>
<feature type="region of interest" description="Disordered" evidence="4">
    <location>
        <begin position="1"/>
        <end position="41"/>
    </location>
</feature>
<dbReference type="EMBL" id="JBHSPC010000082">
    <property type="protein sequence ID" value="MFC5673191.1"/>
    <property type="molecule type" value="Genomic_DNA"/>
</dbReference>
<dbReference type="Gene3D" id="3.40.430.10">
    <property type="entry name" value="Dihydrofolate Reductase, subunit A"/>
    <property type="match status" value="1"/>
</dbReference>
<dbReference type="Proteomes" id="UP001596183">
    <property type="component" value="Unassembled WGS sequence"/>
</dbReference>
<name>A0ABW0XS56_9ACTN</name>
<dbReference type="PANTHER" id="PTHR38011">
    <property type="entry name" value="DIHYDROFOLATE REDUCTASE FAMILY PROTEIN (AFU_ORTHOLOGUE AFUA_8G06820)"/>
    <property type="match status" value="1"/>
</dbReference>
<keyword evidence="3" id="KW-0560">Oxidoreductase</keyword>
<feature type="domain" description="Bacterial bifunctional deaminase-reductase C-terminal" evidence="5">
    <location>
        <begin position="58"/>
        <end position="260"/>
    </location>
</feature>
<dbReference type="InterPro" id="IPR002734">
    <property type="entry name" value="RibDG_C"/>
</dbReference>
<evidence type="ECO:0000256" key="4">
    <source>
        <dbReference type="SAM" id="MobiDB-lite"/>
    </source>
</evidence>
<sequence>MRRLFPVTHETAAPGVSSGTSGDGGDDVRGGGGGDGGDGREWSPAELAAAYAYPEAAPWLRANMVSTLDGAAQHEGRSQPLSCPADMRIFGTLRALADVVLVGAETVRQEGYRPARARAEFAAAREAAGQGPAAAIAVVSASLDLDFSLPLFTSPLVPTLILTGSAAPPDGVAAAEAAGARVVTAGEGAGVDPGRAVRALAERGYTRLLTEGGPRLLGQLVAAGVLDELCLTVAPMLTAGDAQRIAGGPSVTLPRRFTLKSMLEEDGFLFTRYARP</sequence>
<dbReference type="SUPFAM" id="SSF53597">
    <property type="entry name" value="Dihydrofolate reductase-like"/>
    <property type="match status" value="1"/>
</dbReference>
<dbReference type="RefSeq" id="WP_381216568.1">
    <property type="nucleotide sequence ID" value="NZ_JBHSPC010000082.1"/>
</dbReference>
<protein>
    <submittedName>
        <fullName evidence="6">Pyrimidine reductase family protein</fullName>
    </submittedName>
</protein>
<evidence type="ECO:0000256" key="2">
    <source>
        <dbReference type="ARBA" id="ARBA00022857"/>
    </source>
</evidence>
<proteinExistence type="predicted"/>
<reference evidence="7" key="1">
    <citation type="journal article" date="2019" name="Int. J. Syst. Evol. Microbiol.">
        <title>The Global Catalogue of Microorganisms (GCM) 10K type strain sequencing project: providing services to taxonomists for standard genome sequencing and annotation.</title>
        <authorList>
            <consortium name="The Broad Institute Genomics Platform"/>
            <consortium name="The Broad Institute Genome Sequencing Center for Infectious Disease"/>
            <person name="Wu L."/>
            <person name="Ma J."/>
        </authorList>
    </citation>
    <scope>NUCLEOTIDE SEQUENCE [LARGE SCALE GENOMIC DNA]</scope>
    <source>
        <strain evidence="7">JCM 13852</strain>
    </source>
</reference>
<gene>
    <name evidence="6" type="ORF">ACFP2V_24700</name>
</gene>
<dbReference type="Pfam" id="PF01872">
    <property type="entry name" value="RibD_C"/>
    <property type="match status" value="1"/>
</dbReference>
<accession>A0ABW0XS56</accession>
<keyword evidence="7" id="KW-1185">Reference proteome</keyword>
<evidence type="ECO:0000256" key="3">
    <source>
        <dbReference type="ARBA" id="ARBA00023002"/>
    </source>
</evidence>
<comment type="pathway">
    <text evidence="1">Cofactor biosynthesis; riboflavin biosynthesis.</text>
</comment>
<evidence type="ECO:0000259" key="5">
    <source>
        <dbReference type="Pfam" id="PF01872"/>
    </source>
</evidence>
<dbReference type="InterPro" id="IPR050765">
    <property type="entry name" value="Riboflavin_Biosynth_HTPR"/>
</dbReference>
<evidence type="ECO:0000313" key="6">
    <source>
        <dbReference type="EMBL" id="MFC5673191.1"/>
    </source>
</evidence>
<comment type="caution">
    <text evidence="6">The sequence shown here is derived from an EMBL/GenBank/DDBJ whole genome shotgun (WGS) entry which is preliminary data.</text>
</comment>
<keyword evidence="2" id="KW-0521">NADP</keyword>
<evidence type="ECO:0000313" key="7">
    <source>
        <dbReference type="Proteomes" id="UP001596183"/>
    </source>
</evidence>
<evidence type="ECO:0000256" key="1">
    <source>
        <dbReference type="ARBA" id="ARBA00005104"/>
    </source>
</evidence>
<organism evidence="6 7">
    <name type="scientific">Streptomyces incanus</name>
    <dbReference type="NCBI Taxonomy" id="887453"/>
    <lineage>
        <taxon>Bacteria</taxon>
        <taxon>Bacillati</taxon>
        <taxon>Actinomycetota</taxon>
        <taxon>Actinomycetes</taxon>
        <taxon>Kitasatosporales</taxon>
        <taxon>Streptomycetaceae</taxon>
        <taxon>Streptomyces</taxon>
    </lineage>
</organism>